<dbReference type="Pfam" id="PF13237">
    <property type="entry name" value="Fer4_10"/>
    <property type="match status" value="1"/>
</dbReference>
<keyword evidence="8" id="KW-1185">Reference proteome</keyword>
<evidence type="ECO:0000256" key="3">
    <source>
        <dbReference type="ARBA" id="ARBA00023004"/>
    </source>
</evidence>
<dbReference type="PROSITE" id="PS50902">
    <property type="entry name" value="FLAVODOXIN_LIKE"/>
    <property type="match status" value="1"/>
</dbReference>
<dbReference type="InterPro" id="IPR050157">
    <property type="entry name" value="PSI_iron-sulfur_center"/>
</dbReference>
<dbReference type="InterPro" id="IPR008254">
    <property type="entry name" value="Flavodoxin/NO_synth"/>
</dbReference>
<feature type="domain" description="4Fe-4S ferredoxin-type" evidence="6">
    <location>
        <begin position="190"/>
        <end position="219"/>
    </location>
</feature>
<name>A0AAF0JLM3_9EURY</name>
<organism evidence="7 8">
    <name type="scientific">Methanomicrobium antiquum</name>
    <dbReference type="NCBI Taxonomy" id="487686"/>
    <lineage>
        <taxon>Archaea</taxon>
        <taxon>Methanobacteriati</taxon>
        <taxon>Methanobacteriota</taxon>
        <taxon>Stenosarchaea group</taxon>
        <taxon>Methanomicrobia</taxon>
        <taxon>Methanomicrobiales</taxon>
        <taxon>Methanomicrobiaceae</taxon>
        <taxon>Methanomicrobium</taxon>
    </lineage>
</organism>
<evidence type="ECO:0000313" key="8">
    <source>
        <dbReference type="Proteomes" id="UP001218895"/>
    </source>
</evidence>
<feature type="domain" description="Flavodoxin-like" evidence="5">
    <location>
        <begin position="3"/>
        <end position="153"/>
    </location>
</feature>
<dbReference type="PROSITE" id="PS51379">
    <property type="entry name" value="4FE4S_FER_2"/>
    <property type="match status" value="2"/>
</dbReference>
<dbReference type="InterPro" id="IPR017900">
    <property type="entry name" value="4Fe4S_Fe_S_CS"/>
</dbReference>
<proteinExistence type="predicted"/>
<evidence type="ECO:0000313" key="7">
    <source>
        <dbReference type="EMBL" id="WFN36834.1"/>
    </source>
</evidence>
<sequence>MKILIAYFSATGNTRKIADFVFEKLKNLGADVEILDITPLSVREKKTDLSLYDAFLFGMPVHSWRAPRIVRNWLKTLDGCGRKCSMFFTYGGFSIHPAHYTTCKILEERGFLVVSSAEFLAAHTFNLGGWEANVNRPDERDFSVAEEYAKETYLRFSGDDYNIPKGFLKTDYTPYFLDEIEKFRFRILTQPPYINEKECIKCGICEDVCPTGAMNAKSGKADLKICIACLGCVSACPNNAVFINDMSESFACKLSAEKITKEDLDKKESRIYL</sequence>
<protein>
    <submittedName>
        <fullName evidence="7">EFR1 family ferrodoxin</fullName>
    </submittedName>
</protein>
<dbReference type="GO" id="GO:0046872">
    <property type="term" value="F:metal ion binding"/>
    <property type="evidence" value="ECO:0007669"/>
    <property type="project" value="UniProtKB-KW"/>
</dbReference>
<dbReference type="NCBIfam" id="NF038196">
    <property type="entry name" value="ferrodoxin_EFR1"/>
    <property type="match status" value="1"/>
</dbReference>
<dbReference type="PROSITE" id="PS00198">
    <property type="entry name" value="4FE4S_FER_1"/>
    <property type="match status" value="2"/>
</dbReference>
<keyword evidence="2" id="KW-0479">Metal-binding</keyword>
<keyword evidence="1" id="KW-0004">4Fe-4S</keyword>
<dbReference type="EMBL" id="CP091092">
    <property type="protein sequence ID" value="WFN36834.1"/>
    <property type="molecule type" value="Genomic_DNA"/>
</dbReference>
<evidence type="ECO:0000256" key="1">
    <source>
        <dbReference type="ARBA" id="ARBA00022485"/>
    </source>
</evidence>
<dbReference type="SUPFAM" id="SSF52218">
    <property type="entry name" value="Flavoproteins"/>
    <property type="match status" value="1"/>
</dbReference>
<keyword evidence="4" id="KW-0411">Iron-sulfur</keyword>
<dbReference type="PANTHER" id="PTHR24960">
    <property type="entry name" value="PHOTOSYSTEM I IRON-SULFUR CENTER-RELATED"/>
    <property type="match status" value="1"/>
</dbReference>
<dbReference type="InterPro" id="IPR029039">
    <property type="entry name" value="Flavoprotein-like_sf"/>
</dbReference>
<dbReference type="RefSeq" id="WP_278099671.1">
    <property type="nucleotide sequence ID" value="NZ_CP091092.1"/>
</dbReference>
<dbReference type="Gene3D" id="3.30.70.20">
    <property type="match status" value="1"/>
</dbReference>
<evidence type="ECO:0000259" key="6">
    <source>
        <dbReference type="PROSITE" id="PS51379"/>
    </source>
</evidence>
<keyword evidence="3" id="KW-0408">Iron</keyword>
<dbReference type="GO" id="GO:0010181">
    <property type="term" value="F:FMN binding"/>
    <property type="evidence" value="ECO:0007669"/>
    <property type="project" value="InterPro"/>
</dbReference>
<dbReference type="GeneID" id="79948750"/>
<feature type="domain" description="4Fe-4S ferredoxin-type" evidence="6">
    <location>
        <begin position="222"/>
        <end position="246"/>
    </location>
</feature>
<dbReference type="InterPro" id="IPR026816">
    <property type="entry name" value="Flavodoxin_dom"/>
</dbReference>
<dbReference type="KEGG" id="manq:L1994_00100"/>
<dbReference type="InterPro" id="IPR047964">
    <property type="entry name" value="EFR1-like"/>
</dbReference>
<dbReference type="PANTHER" id="PTHR24960:SF79">
    <property type="entry name" value="PHOTOSYSTEM I IRON-SULFUR CENTER"/>
    <property type="match status" value="1"/>
</dbReference>
<dbReference type="Proteomes" id="UP001218895">
    <property type="component" value="Chromosome"/>
</dbReference>
<accession>A0AAF0JLM3</accession>
<dbReference type="AlphaFoldDB" id="A0AAF0JLM3"/>
<gene>
    <name evidence="7" type="ORF">L1994_00100</name>
</gene>
<reference evidence="7" key="1">
    <citation type="submission" date="2022-01" db="EMBL/GenBank/DDBJ databases">
        <title>Complete genome of Methanomicrobium antiquum DSM 21220.</title>
        <authorList>
            <person name="Chen S.-C."/>
            <person name="You Y.-T."/>
            <person name="Zhou Y.-Z."/>
            <person name="Lai M.-C."/>
        </authorList>
    </citation>
    <scope>NUCLEOTIDE SEQUENCE</scope>
    <source>
        <strain evidence="7">DSM 21220</strain>
    </source>
</reference>
<dbReference type="SUPFAM" id="SSF54862">
    <property type="entry name" value="4Fe-4S ferredoxins"/>
    <property type="match status" value="1"/>
</dbReference>
<dbReference type="GO" id="GO:0051539">
    <property type="term" value="F:4 iron, 4 sulfur cluster binding"/>
    <property type="evidence" value="ECO:0007669"/>
    <property type="project" value="UniProtKB-KW"/>
</dbReference>
<dbReference type="Pfam" id="PF12724">
    <property type="entry name" value="Flavodoxin_5"/>
    <property type="match status" value="1"/>
</dbReference>
<evidence type="ECO:0000256" key="4">
    <source>
        <dbReference type="ARBA" id="ARBA00023014"/>
    </source>
</evidence>
<dbReference type="Gene3D" id="3.40.50.360">
    <property type="match status" value="1"/>
</dbReference>
<dbReference type="GO" id="GO:0016491">
    <property type="term" value="F:oxidoreductase activity"/>
    <property type="evidence" value="ECO:0007669"/>
    <property type="project" value="UniProtKB-ARBA"/>
</dbReference>
<evidence type="ECO:0000259" key="5">
    <source>
        <dbReference type="PROSITE" id="PS50902"/>
    </source>
</evidence>
<dbReference type="InterPro" id="IPR017896">
    <property type="entry name" value="4Fe4S_Fe-S-bd"/>
</dbReference>
<evidence type="ECO:0000256" key="2">
    <source>
        <dbReference type="ARBA" id="ARBA00022723"/>
    </source>
</evidence>